<sequence>MQQRVALIGILVENKDSVEKINSLLHQWEQYIIGRMGIPHRERGVSIISIAMDAPQDAISALSGKLGSLPGVSSKVIYTKA</sequence>
<dbReference type="SUPFAM" id="SSF55021">
    <property type="entry name" value="ACT-like"/>
    <property type="match status" value="1"/>
</dbReference>
<dbReference type="NCBIfam" id="TIGR03959">
    <property type="entry name" value="hyd_TM1266"/>
    <property type="match status" value="1"/>
</dbReference>
<proteinExistence type="predicted"/>
<dbReference type="InterPro" id="IPR027271">
    <property type="entry name" value="Acetolactate_synth/TF_NikR_C"/>
</dbReference>
<reference evidence="1" key="2">
    <citation type="journal article" date="2021" name="PeerJ">
        <title>Extensive microbial diversity within the chicken gut microbiome revealed by metagenomics and culture.</title>
        <authorList>
            <person name="Gilroy R."/>
            <person name="Ravi A."/>
            <person name="Getino M."/>
            <person name="Pursley I."/>
            <person name="Horton D.L."/>
            <person name="Alikhan N.F."/>
            <person name="Baker D."/>
            <person name="Gharbi K."/>
            <person name="Hall N."/>
            <person name="Watson M."/>
            <person name="Adriaenssens E.M."/>
            <person name="Foster-Nyarko E."/>
            <person name="Jarju S."/>
            <person name="Secka A."/>
            <person name="Antonio M."/>
            <person name="Oren A."/>
            <person name="Chaudhuri R.R."/>
            <person name="La Ragione R."/>
            <person name="Hildebrand F."/>
            <person name="Pallen M.J."/>
        </authorList>
    </citation>
    <scope>NUCLEOTIDE SEQUENCE</scope>
    <source>
        <strain evidence="1">4509</strain>
    </source>
</reference>
<reference evidence="1" key="1">
    <citation type="submission" date="2020-10" db="EMBL/GenBank/DDBJ databases">
        <authorList>
            <person name="Gilroy R."/>
        </authorList>
    </citation>
    <scope>NUCLEOTIDE SEQUENCE</scope>
    <source>
        <strain evidence="1">4509</strain>
    </source>
</reference>
<evidence type="ECO:0000313" key="1">
    <source>
        <dbReference type="EMBL" id="HIU42422.1"/>
    </source>
</evidence>
<dbReference type="EMBL" id="DVMX01000145">
    <property type="protein sequence ID" value="HIU42422.1"/>
    <property type="molecule type" value="Genomic_DNA"/>
</dbReference>
<dbReference type="Pfam" id="PF21699">
    <property type="entry name" value="TM1266-like"/>
    <property type="match status" value="1"/>
</dbReference>
<dbReference type="AlphaFoldDB" id="A0A9D1IS83"/>
<evidence type="ECO:0000313" key="2">
    <source>
        <dbReference type="Proteomes" id="UP000824082"/>
    </source>
</evidence>
<dbReference type="Proteomes" id="UP000824082">
    <property type="component" value="Unassembled WGS sequence"/>
</dbReference>
<dbReference type="InterPro" id="IPR023860">
    <property type="entry name" value="FeFe-hyd_TM1266"/>
</dbReference>
<gene>
    <name evidence="1" type="ORF">IAD19_07715</name>
</gene>
<comment type="caution">
    <text evidence="1">The sequence shown here is derived from an EMBL/GenBank/DDBJ whole genome shotgun (WGS) entry which is preliminary data.</text>
</comment>
<name>A0A9D1IS83_9FIRM</name>
<protein>
    <submittedName>
        <fullName evidence="1">Iron-only hydrogenase system regulator</fullName>
    </submittedName>
</protein>
<organism evidence="1 2">
    <name type="scientific">Candidatus Egerieicola faecale</name>
    <dbReference type="NCBI Taxonomy" id="2840774"/>
    <lineage>
        <taxon>Bacteria</taxon>
        <taxon>Bacillati</taxon>
        <taxon>Bacillota</taxon>
        <taxon>Clostridia</taxon>
        <taxon>Eubacteriales</taxon>
        <taxon>Oscillospiraceae</taxon>
        <taxon>Oscillospiraceae incertae sedis</taxon>
        <taxon>Candidatus Egerieicola</taxon>
    </lineage>
</organism>
<dbReference type="InterPro" id="IPR045865">
    <property type="entry name" value="ACT-like_dom_sf"/>
</dbReference>
<dbReference type="Gene3D" id="3.30.70.1150">
    <property type="entry name" value="ACT-like. Chain A, domain 2"/>
    <property type="match status" value="1"/>
</dbReference>
<accession>A0A9D1IS83</accession>